<organism evidence="2 3">
    <name type="scientific">Stylosanthes scabra</name>
    <dbReference type="NCBI Taxonomy" id="79078"/>
    <lineage>
        <taxon>Eukaryota</taxon>
        <taxon>Viridiplantae</taxon>
        <taxon>Streptophyta</taxon>
        <taxon>Embryophyta</taxon>
        <taxon>Tracheophyta</taxon>
        <taxon>Spermatophyta</taxon>
        <taxon>Magnoliopsida</taxon>
        <taxon>eudicotyledons</taxon>
        <taxon>Gunneridae</taxon>
        <taxon>Pentapetalae</taxon>
        <taxon>rosids</taxon>
        <taxon>fabids</taxon>
        <taxon>Fabales</taxon>
        <taxon>Fabaceae</taxon>
        <taxon>Papilionoideae</taxon>
        <taxon>50 kb inversion clade</taxon>
        <taxon>dalbergioids sensu lato</taxon>
        <taxon>Dalbergieae</taxon>
        <taxon>Pterocarpus clade</taxon>
        <taxon>Stylosanthes</taxon>
    </lineage>
</organism>
<evidence type="ECO:0000259" key="1">
    <source>
        <dbReference type="Pfam" id="PF13456"/>
    </source>
</evidence>
<dbReference type="CDD" id="cd06222">
    <property type="entry name" value="RNase_H_like"/>
    <property type="match status" value="1"/>
</dbReference>
<dbReference type="Pfam" id="PF13456">
    <property type="entry name" value="RVT_3"/>
    <property type="match status" value="1"/>
</dbReference>
<dbReference type="PANTHER" id="PTHR47074">
    <property type="entry name" value="BNAC02G40300D PROTEIN"/>
    <property type="match status" value="1"/>
</dbReference>
<accession>A0ABU6S7J3</accession>
<sequence>MEEPLENLSAPKNHQFCLEISQQFPTNTEQSTKEGSKLYFNLPEITEAATELNLKDWIVGMMEKTSRDGGGLFLYCLQNLWCGRNLLVFQREASEPEQLVDRALRDFSEFSTASIRNRTVPQQPSPGSDSNSHWSPLPPGTFKLNFDAACNYDGRRGVGVVIRNEDGVVNAAATMEVQENLSVKEAEAMGAFMGLEFAL</sequence>
<dbReference type="PANTHER" id="PTHR47074:SF48">
    <property type="entry name" value="POLYNUCLEOTIDYL TRANSFERASE, RIBONUCLEASE H-LIKE SUPERFAMILY PROTEIN"/>
    <property type="match status" value="1"/>
</dbReference>
<evidence type="ECO:0000313" key="2">
    <source>
        <dbReference type="EMBL" id="MED6132411.1"/>
    </source>
</evidence>
<name>A0ABU6S7J3_9FABA</name>
<dbReference type="InterPro" id="IPR052929">
    <property type="entry name" value="RNase_H-like_EbsB-rel"/>
</dbReference>
<proteinExistence type="predicted"/>
<feature type="domain" description="RNase H type-1" evidence="1">
    <location>
        <begin position="145"/>
        <end position="199"/>
    </location>
</feature>
<dbReference type="Proteomes" id="UP001341840">
    <property type="component" value="Unassembled WGS sequence"/>
</dbReference>
<dbReference type="InterPro" id="IPR002156">
    <property type="entry name" value="RNaseH_domain"/>
</dbReference>
<evidence type="ECO:0000313" key="3">
    <source>
        <dbReference type="Proteomes" id="UP001341840"/>
    </source>
</evidence>
<comment type="caution">
    <text evidence="2">The sequence shown here is derived from an EMBL/GenBank/DDBJ whole genome shotgun (WGS) entry which is preliminary data.</text>
</comment>
<dbReference type="InterPro" id="IPR044730">
    <property type="entry name" value="RNase_H-like_dom_plant"/>
</dbReference>
<reference evidence="2 3" key="1">
    <citation type="journal article" date="2023" name="Plants (Basel)">
        <title>Bridging the Gap: Combining Genomics and Transcriptomics Approaches to Understand Stylosanthes scabra, an Orphan Legume from the Brazilian Caatinga.</title>
        <authorList>
            <person name="Ferreira-Neto J.R.C."/>
            <person name="da Silva M.D."/>
            <person name="Binneck E."/>
            <person name="de Melo N.F."/>
            <person name="da Silva R.H."/>
            <person name="de Melo A.L.T.M."/>
            <person name="Pandolfi V."/>
            <person name="Bustamante F.O."/>
            <person name="Brasileiro-Vidal A.C."/>
            <person name="Benko-Iseppon A.M."/>
        </authorList>
    </citation>
    <scope>NUCLEOTIDE SEQUENCE [LARGE SCALE GENOMIC DNA]</scope>
    <source>
        <tissue evidence="2">Leaves</tissue>
    </source>
</reference>
<gene>
    <name evidence="2" type="ORF">PIB30_018802</name>
</gene>
<keyword evidence="3" id="KW-1185">Reference proteome</keyword>
<dbReference type="EMBL" id="JASCZI010060472">
    <property type="protein sequence ID" value="MED6132411.1"/>
    <property type="molecule type" value="Genomic_DNA"/>
</dbReference>
<protein>
    <recommendedName>
        <fullName evidence="1">RNase H type-1 domain-containing protein</fullName>
    </recommendedName>
</protein>